<evidence type="ECO:0000313" key="2">
    <source>
        <dbReference type="Proteomes" id="UP001383192"/>
    </source>
</evidence>
<protein>
    <recommendedName>
        <fullName evidence="3">F-box domain-containing protein</fullName>
    </recommendedName>
</protein>
<proteinExistence type="predicted"/>
<dbReference type="Proteomes" id="UP001383192">
    <property type="component" value="Unassembled WGS sequence"/>
</dbReference>
<dbReference type="Gene3D" id="3.80.10.10">
    <property type="entry name" value="Ribonuclease Inhibitor"/>
    <property type="match status" value="1"/>
</dbReference>
<dbReference type="AlphaFoldDB" id="A0AAW0BZD9"/>
<organism evidence="1 2">
    <name type="scientific">Paramarasmius palmivorus</name>
    <dbReference type="NCBI Taxonomy" id="297713"/>
    <lineage>
        <taxon>Eukaryota</taxon>
        <taxon>Fungi</taxon>
        <taxon>Dikarya</taxon>
        <taxon>Basidiomycota</taxon>
        <taxon>Agaricomycotina</taxon>
        <taxon>Agaricomycetes</taxon>
        <taxon>Agaricomycetidae</taxon>
        <taxon>Agaricales</taxon>
        <taxon>Marasmiineae</taxon>
        <taxon>Marasmiaceae</taxon>
        <taxon>Paramarasmius</taxon>
    </lineage>
</organism>
<reference evidence="1 2" key="1">
    <citation type="submission" date="2024-01" db="EMBL/GenBank/DDBJ databases">
        <title>A draft genome for a cacao thread blight-causing isolate of Paramarasmius palmivorus.</title>
        <authorList>
            <person name="Baruah I.K."/>
            <person name="Bukari Y."/>
            <person name="Amoako-Attah I."/>
            <person name="Meinhardt L.W."/>
            <person name="Bailey B.A."/>
            <person name="Cohen S.P."/>
        </authorList>
    </citation>
    <scope>NUCLEOTIDE SEQUENCE [LARGE SCALE GENOMIC DNA]</scope>
    <source>
        <strain evidence="1 2">GH-12</strain>
    </source>
</reference>
<evidence type="ECO:0000313" key="1">
    <source>
        <dbReference type="EMBL" id="KAK7032562.1"/>
    </source>
</evidence>
<gene>
    <name evidence="1" type="ORF">VNI00_012961</name>
</gene>
<evidence type="ECO:0008006" key="3">
    <source>
        <dbReference type="Google" id="ProtNLM"/>
    </source>
</evidence>
<dbReference type="InterPro" id="IPR032675">
    <property type="entry name" value="LRR_dom_sf"/>
</dbReference>
<sequence>MNPTPPIDSLPLEILAGVFLEVNSRTNEGKPCPQNVFHKFRSSPYSTASLLGSVCRGWRNVTLNTPALWASMLIEFDDSGYTECVIEHLQMHLERSMPGPLFIQMVFDKEDFHRDGYSHLVSAAGGAFHHGNDQSFHPELIIPCRIVEHVFHHSHRIRRLSLEFIERYHPISDDRFASSFLAQLRGRLPTLTHLAIDGLDLEPHDALDTLINPSQLHSLVLLDMDSERPINLGRFTRLDHLTLSAGDMDMLVESLSSCPSIRSAQLSLSQSYCSPGIELRTLSLPHLGALHIDFEYVYDAENLKEVLGIVSFPALKYLSCEIQRSSGSHITSEWIVVTQGLTSFAARCPLIISFSLVNFPFEDHHIISILERMPKLVTLDVDEGCTDSTMITDRFLEKLGSASILPKLKELRLVMGRCASEKRVLEEMLRTRRASRGTQIRSAYFKVHNCSAPHFDVQSLHELQKEGL</sequence>
<keyword evidence="2" id="KW-1185">Reference proteome</keyword>
<dbReference type="EMBL" id="JAYKXP010000063">
    <property type="protein sequence ID" value="KAK7032562.1"/>
    <property type="molecule type" value="Genomic_DNA"/>
</dbReference>
<name>A0AAW0BZD9_9AGAR</name>
<accession>A0AAW0BZD9</accession>
<comment type="caution">
    <text evidence="1">The sequence shown here is derived from an EMBL/GenBank/DDBJ whole genome shotgun (WGS) entry which is preliminary data.</text>
</comment>
<dbReference type="SUPFAM" id="SSF52047">
    <property type="entry name" value="RNI-like"/>
    <property type="match status" value="1"/>
</dbReference>